<dbReference type="STRING" id="353152.Q5CPU1"/>
<dbReference type="CDD" id="cd04178">
    <property type="entry name" value="Nucleostemin_like"/>
    <property type="match status" value="1"/>
</dbReference>
<dbReference type="AlphaFoldDB" id="Q5CPU1"/>
<dbReference type="InterPro" id="IPR030378">
    <property type="entry name" value="G_CP_dom"/>
</dbReference>
<dbReference type="InterPro" id="IPR050755">
    <property type="entry name" value="TRAFAC_YlqF/YawG_RiboMat"/>
</dbReference>
<evidence type="ECO:0000256" key="6">
    <source>
        <dbReference type="SAM" id="Coils"/>
    </source>
</evidence>
<dbReference type="InParanoid" id="Q5CPU1"/>
<sequence length="478" mass="54253">IKEKMKIKKSTSKRMPLGRKYKIEKRVSQHKKKMKKIARKSSFIKGKKGRTKELNIPNLWPFKEQMLNEMNDAKERIKQEREEKKKLIKEMKGNKSMMDVNETQNPNVSKLPANLSDFVESALNRQNAFEASKSELEELNMKTLGDPTSSDSSRKAFLRDLRKLIEESDVVLEILDARDPLGFRNVELERSIIAQGKKLVLILSKIDLVPGDVVKEWLTYLRREHPTLAFKSALNSSTEFGVNHSKSSGLNASHDFIKASSVAFGVSPLMSLIKNYSRYNKNSKKSITIGVMGYPNVGKSSLINSLKRGYCVKVGAVAGVTRHLQRIDLDSTTKLIDSPGVVFTGNSQDPSQVLRNTVQLTNVKDYFEPISLLLQKIDHEILLKLYKIPIFNNVSEFLTNVSISRGKLNKGGIPDINSAAMIVLTDWFNGKISYYNFPPQDHSHQNQLEKESITIVSNWSQEFNIDSIYDELDSQIKN</sequence>
<evidence type="ECO:0000256" key="5">
    <source>
        <dbReference type="ARBA" id="ARBA00023242"/>
    </source>
</evidence>
<evidence type="ECO:0000256" key="3">
    <source>
        <dbReference type="ARBA" id="ARBA00023054"/>
    </source>
</evidence>
<comment type="caution">
    <text evidence="8">The sequence shown here is derived from an EMBL/GenBank/DDBJ whole genome shotgun (WGS) entry which is preliminary data.</text>
</comment>
<dbReference type="InterPro" id="IPR027417">
    <property type="entry name" value="P-loop_NTPase"/>
</dbReference>
<dbReference type="InterPro" id="IPR006073">
    <property type="entry name" value="GTP-bd"/>
</dbReference>
<evidence type="ECO:0000313" key="8">
    <source>
        <dbReference type="EMBL" id="EAK87452.1"/>
    </source>
</evidence>
<keyword evidence="2" id="KW-0547">Nucleotide-binding</keyword>
<dbReference type="OMA" id="FKLDGLW"/>
<dbReference type="InterPro" id="IPR023179">
    <property type="entry name" value="GTP-bd_ortho_bundle_sf"/>
</dbReference>
<name>Q5CPU1_CRYPI</name>
<dbReference type="FunFam" id="1.10.1580.10:FF:000002">
    <property type="entry name" value="Guanine nucleotide-binding protein-like 3 (nucleolar)-like"/>
    <property type="match status" value="1"/>
</dbReference>
<dbReference type="RefSeq" id="XP_625423.1">
    <property type="nucleotide sequence ID" value="XM_625423.1"/>
</dbReference>
<feature type="domain" description="CP-type G" evidence="7">
    <location>
        <begin position="158"/>
        <end position="344"/>
    </location>
</feature>
<dbReference type="PANTHER" id="PTHR11089:SF30">
    <property type="entry name" value="GUANINE NUCLEOTIDE-BINDING PROTEIN-LIKE 3 HOMOLOG"/>
    <property type="match status" value="1"/>
</dbReference>
<evidence type="ECO:0000313" key="9">
    <source>
        <dbReference type="Proteomes" id="UP000006726"/>
    </source>
</evidence>
<dbReference type="KEGG" id="cpv:cgd4_4040"/>
<comment type="subcellular location">
    <subcellularLocation>
        <location evidence="1">Nucleus</location>
    </subcellularLocation>
</comment>
<gene>
    <name evidence="8" type="ORF">cgd4_4040</name>
</gene>
<evidence type="ECO:0000259" key="7">
    <source>
        <dbReference type="PROSITE" id="PS51721"/>
    </source>
</evidence>
<keyword evidence="3 6" id="KW-0175">Coiled coil</keyword>
<dbReference type="PANTHER" id="PTHR11089">
    <property type="entry name" value="GTP-BINDING PROTEIN-RELATED"/>
    <property type="match status" value="1"/>
</dbReference>
<dbReference type="GeneID" id="3372407"/>
<accession>Q5CPU1</accession>
<dbReference type="GO" id="GO:0005730">
    <property type="term" value="C:nucleolus"/>
    <property type="evidence" value="ECO:0007669"/>
    <property type="project" value="TreeGrafter"/>
</dbReference>
<keyword evidence="5" id="KW-0539">Nucleus</keyword>
<dbReference type="SUPFAM" id="SSF52540">
    <property type="entry name" value="P-loop containing nucleoside triphosphate hydrolases"/>
    <property type="match status" value="1"/>
</dbReference>
<evidence type="ECO:0000256" key="1">
    <source>
        <dbReference type="ARBA" id="ARBA00004123"/>
    </source>
</evidence>
<dbReference type="Gene3D" id="1.10.1580.10">
    <property type="match status" value="1"/>
</dbReference>
<protein>
    <submittedName>
        <fullName evidence="8">Yer006wp-like. Yjeq GTpase</fullName>
    </submittedName>
</protein>
<reference evidence="8 9" key="1">
    <citation type="journal article" date="2004" name="Science">
        <title>Complete genome sequence of the apicomplexan, Cryptosporidium parvum.</title>
        <authorList>
            <person name="Abrahamsen M.S."/>
            <person name="Templeton T.J."/>
            <person name="Enomoto S."/>
            <person name="Abrahante J.E."/>
            <person name="Zhu G."/>
            <person name="Lancto C.A."/>
            <person name="Deng M."/>
            <person name="Liu C."/>
            <person name="Widmer G."/>
            <person name="Tzipori S."/>
            <person name="Buck G.A."/>
            <person name="Xu P."/>
            <person name="Bankier A.T."/>
            <person name="Dear P.H."/>
            <person name="Konfortov B.A."/>
            <person name="Spriggs H.F."/>
            <person name="Iyer L."/>
            <person name="Anantharaman V."/>
            <person name="Aravind L."/>
            <person name="Kapur V."/>
        </authorList>
    </citation>
    <scope>NUCLEOTIDE SEQUENCE [LARGE SCALE GENOMIC DNA]</scope>
    <source>
        <strain evidence="9">Iowa II</strain>
    </source>
</reference>
<organism evidence="8 9">
    <name type="scientific">Cryptosporidium parvum (strain Iowa II)</name>
    <dbReference type="NCBI Taxonomy" id="353152"/>
    <lineage>
        <taxon>Eukaryota</taxon>
        <taxon>Sar</taxon>
        <taxon>Alveolata</taxon>
        <taxon>Apicomplexa</taxon>
        <taxon>Conoidasida</taxon>
        <taxon>Coccidia</taxon>
        <taxon>Eucoccidiorida</taxon>
        <taxon>Eimeriorina</taxon>
        <taxon>Cryptosporidiidae</taxon>
        <taxon>Cryptosporidium</taxon>
    </lineage>
</organism>
<dbReference type="PROSITE" id="PS51721">
    <property type="entry name" value="G_CP"/>
    <property type="match status" value="1"/>
</dbReference>
<dbReference type="GO" id="GO:0005525">
    <property type="term" value="F:GTP binding"/>
    <property type="evidence" value="ECO:0007669"/>
    <property type="project" value="UniProtKB-KW"/>
</dbReference>
<proteinExistence type="predicted"/>
<dbReference type="Pfam" id="PF08701">
    <property type="entry name" value="GN3L_Grn1"/>
    <property type="match status" value="1"/>
</dbReference>
<keyword evidence="9" id="KW-1185">Reference proteome</keyword>
<feature type="coiled-coil region" evidence="6">
    <location>
        <begin position="63"/>
        <end position="97"/>
    </location>
</feature>
<evidence type="ECO:0000256" key="2">
    <source>
        <dbReference type="ARBA" id="ARBA00022741"/>
    </source>
</evidence>
<dbReference type="Gene3D" id="3.40.50.300">
    <property type="entry name" value="P-loop containing nucleotide triphosphate hydrolases"/>
    <property type="match status" value="1"/>
</dbReference>
<dbReference type="InterPro" id="IPR014813">
    <property type="entry name" value="Gnl3_N_dom"/>
</dbReference>
<evidence type="ECO:0000256" key="4">
    <source>
        <dbReference type="ARBA" id="ARBA00023134"/>
    </source>
</evidence>
<dbReference type="Pfam" id="PF01926">
    <property type="entry name" value="MMR_HSR1"/>
    <property type="match status" value="1"/>
</dbReference>
<dbReference type="EMBL" id="AAEE01000012">
    <property type="protein sequence ID" value="EAK87452.1"/>
    <property type="molecule type" value="Genomic_DNA"/>
</dbReference>
<dbReference type="Proteomes" id="UP000006726">
    <property type="component" value="Chromosome 4"/>
</dbReference>
<dbReference type="OrthoDB" id="10266128at2759"/>
<keyword evidence="4" id="KW-0342">GTP-binding</keyword>
<feature type="non-terminal residue" evidence="8">
    <location>
        <position position="1"/>
    </location>
</feature>